<dbReference type="GO" id="GO:0010945">
    <property type="term" value="F:coenzyme A diphosphatase activity"/>
    <property type="evidence" value="ECO:0007669"/>
    <property type="project" value="InterPro"/>
</dbReference>
<evidence type="ECO:0000313" key="9">
    <source>
        <dbReference type="EMBL" id="SCU67391.1"/>
    </source>
</evidence>
<evidence type="ECO:0000259" key="8">
    <source>
        <dbReference type="PROSITE" id="PS51462"/>
    </source>
</evidence>
<dbReference type="EMBL" id="CZPT02000739">
    <property type="protein sequence ID" value="SCU67391.1"/>
    <property type="molecule type" value="Genomic_DNA"/>
</dbReference>
<dbReference type="CDD" id="cd03426">
    <property type="entry name" value="NUDIX_CoAse_Nudt7"/>
    <property type="match status" value="1"/>
</dbReference>
<evidence type="ECO:0000256" key="7">
    <source>
        <dbReference type="SAM" id="MobiDB-lite"/>
    </source>
</evidence>
<organism evidence="9 10">
    <name type="scientific">Trypanosoma equiperdum</name>
    <dbReference type="NCBI Taxonomy" id="5694"/>
    <lineage>
        <taxon>Eukaryota</taxon>
        <taxon>Discoba</taxon>
        <taxon>Euglenozoa</taxon>
        <taxon>Kinetoplastea</taxon>
        <taxon>Metakinetoplastina</taxon>
        <taxon>Trypanosomatida</taxon>
        <taxon>Trypanosomatidae</taxon>
        <taxon>Trypanosoma</taxon>
    </lineage>
</organism>
<comment type="caution">
    <text evidence="9">The sequence shown here is derived from an EMBL/GenBank/DDBJ whole genome shotgun (WGS) entry which is preliminary data.</text>
</comment>
<accession>A0A1G4I6J4</accession>
<feature type="region of interest" description="Disordered" evidence="7">
    <location>
        <begin position="98"/>
        <end position="117"/>
    </location>
</feature>
<dbReference type="PROSITE" id="PS00893">
    <property type="entry name" value="NUDIX_BOX"/>
    <property type="match status" value="1"/>
</dbReference>
<dbReference type="InterPro" id="IPR000086">
    <property type="entry name" value="NUDIX_hydrolase_dom"/>
</dbReference>
<keyword evidence="5" id="KW-0460">Magnesium</keyword>
<dbReference type="SMR" id="A0A1G4I6J4"/>
<gene>
    <name evidence="9" type="ORF">TEOVI_000737700</name>
</gene>
<keyword evidence="10" id="KW-1185">Reference proteome</keyword>
<dbReference type="Proteomes" id="UP000195570">
    <property type="component" value="Unassembled WGS sequence"/>
</dbReference>
<feature type="domain" description="Nudix hydrolase" evidence="8">
    <location>
        <begin position="61"/>
        <end position="207"/>
    </location>
</feature>
<dbReference type="Gene3D" id="3.90.79.10">
    <property type="entry name" value="Nucleoside Triphosphate Pyrophosphohydrolase"/>
    <property type="match status" value="1"/>
</dbReference>
<evidence type="ECO:0000256" key="3">
    <source>
        <dbReference type="ARBA" id="ARBA00022723"/>
    </source>
</evidence>
<protein>
    <submittedName>
        <fullName evidence="9">Mutt-Nudix-related hydrolase 5, putative</fullName>
    </submittedName>
</protein>
<dbReference type="RefSeq" id="XP_067078714.1">
    <property type="nucleotide sequence ID" value="XM_067222613.1"/>
</dbReference>
<keyword evidence="6" id="KW-0464">Manganese</keyword>
<evidence type="ECO:0000256" key="6">
    <source>
        <dbReference type="ARBA" id="ARBA00023211"/>
    </source>
</evidence>
<dbReference type="GO" id="GO:0046872">
    <property type="term" value="F:metal ion binding"/>
    <property type="evidence" value="ECO:0007669"/>
    <property type="project" value="UniProtKB-KW"/>
</dbReference>
<dbReference type="GeneID" id="92381311"/>
<dbReference type="InterPro" id="IPR020084">
    <property type="entry name" value="NUDIX_hydrolase_CS"/>
</dbReference>
<dbReference type="AlphaFoldDB" id="A0A1G4I6J4"/>
<evidence type="ECO:0000313" key="10">
    <source>
        <dbReference type="Proteomes" id="UP000195570"/>
    </source>
</evidence>
<evidence type="ECO:0000256" key="5">
    <source>
        <dbReference type="ARBA" id="ARBA00022842"/>
    </source>
</evidence>
<dbReference type="Pfam" id="PF00293">
    <property type="entry name" value="NUDIX"/>
    <property type="match status" value="1"/>
</dbReference>
<keyword evidence="4 9" id="KW-0378">Hydrolase</keyword>
<reference evidence="9" key="1">
    <citation type="submission" date="2016-09" db="EMBL/GenBank/DDBJ databases">
        <authorList>
            <person name="Hebert L."/>
            <person name="Moumen B."/>
        </authorList>
    </citation>
    <scope>NUCLEOTIDE SEQUENCE [LARGE SCALE GENOMIC DNA]</scope>
    <source>
        <strain evidence="9">OVI</strain>
    </source>
</reference>
<dbReference type="InterPro" id="IPR045121">
    <property type="entry name" value="CoAse"/>
</dbReference>
<name>A0A1G4I6J4_TRYEQ</name>
<comment type="cofactor">
    <cofactor evidence="1">
        <name>Mn(2+)</name>
        <dbReference type="ChEBI" id="CHEBI:29035"/>
    </cofactor>
</comment>
<dbReference type="SUPFAM" id="SSF55811">
    <property type="entry name" value="Nudix"/>
    <property type="match status" value="1"/>
</dbReference>
<sequence length="298" mass="32246">MAMGRVSVSSLPSNVSAWVEALQRALHLKVEDLHLPEHFHLKNLSTGCRFSHLNTPPTVGDKRESAVLVLLSPAAGMPPNTFQEMCVTLTKRTPHLRHHKGEMSFPGGRLDGEEQAAAAAQRETAEEIGIDSSLYEILGPLRPLAPLSGKSHVTPIVAVTQYSVTPLCHSPHEVDSIHYLHLSPLLLNSKQTHCRLLKYLPSSSGVPLHFPCFFTSPSQARYCDPVSPSPGLLQLSQEDGGHEPLLPNNFPGELVWGVTAFVMCELLVRLITALGGSGTALGCSPAIARDPEHPLGKR</sequence>
<dbReference type="VEuPathDB" id="TriTrypDB:TEOVI_000737700"/>
<proteinExistence type="predicted"/>
<evidence type="ECO:0000256" key="4">
    <source>
        <dbReference type="ARBA" id="ARBA00022801"/>
    </source>
</evidence>
<keyword evidence="3" id="KW-0479">Metal-binding</keyword>
<dbReference type="PANTHER" id="PTHR12992">
    <property type="entry name" value="NUDIX HYDROLASE"/>
    <property type="match status" value="1"/>
</dbReference>
<dbReference type="PROSITE" id="PS51462">
    <property type="entry name" value="NUDIX"/>
    <property type="match status" value="1"/>
</dbReference>
<evidence type="ECO:0000256" key="2">
    <source>
        <dbReference type="ARBA" id="ARBA00001946"/>
    </source>
</evidence>
<dbReference type="PANTHER" id="PTHR12992:SF11">
    <property type="entry name" value="MITOCHONDRIAL COENZYME A DIPHOSPHATASE NUDT8"/>
    <property type="match status" value="1"/>
</dbReference>
<dbReference type="InterPro" id="IPR015797">
    <property type="entry name" value="NUDIX_hydrolase-like_dom_sf"/>
</dbReference>
<comment type="cofactor">
    <cofactor evidence="2">
        <name>Mg(2+)</name>
        <dbReference type="ChEBI" id="CHEBI:18420"/>
    </cofactor>
</comment>
<evidence type="ECO:0000256" key="1">
    <source>
        <dbReference type="ARBA" id="ARBA00001936"/>
    </source>
</evidence>